<dbReference type="GO" id="GO:0015979">
    <property type="term" value="P:photosynthesis"/>
    <property type="evidence" value="ECO:0007669"/>
    <property type="project" value="UniProtKB-UniRule"/>
</dbReference>
<feature type="transmembrane region" description="Helical" evidence="9">
    <location>
        <begin position="23"/>
        <end position="45"/>
    </location>
</feature>
<keyword evidence="9" id="KW-0793">Thylakoid</keyword>
<dbReference type="GO" id="GO:0009535">
    <property type="term" value="C:chloroplast thylakoid membrane"/>
    <property type="evidence" value="ECO:0007669"/>
    <property type="project" value="UniProtKB-SubCell"/>
</dbReference>
<dbReference type="NCBIfam" id="NF002712">
    <property type="entry name" value="PRK02542.1"/>
    <property type="match status" value="1"/>
</dbReference>
<keyword evidence="5 9" id="KW-0602">Photosynthesis</keyword>
<dbReference type="GeneID" id="41657466"/>
<proteinExistence type="inferred from homology"/>
<evidence type="ECO:0000256" key="7">
    <source>
        <dbReference type="ARBA" id="ARBA00022989"/>
    </source>
</evidence>
<dbReference type="RefSeq" id="YP_009684514.1">
    <property type="nucleotide sequence ID" value="NC_044407.1"/>
</dbReference>
<comment type="similarity">
    <text evidence="3 9">Belongs to the Ycf4 family.</text>
</comment>
<keyword evidence="6 9" id="KW-0812">Transmembrane</keyword>
<evidence type="ECO:0000256" key="8">
    <source>
        <dbReference type="ARBA" id="ARBA00023136"/>
    </source>
</evidence>
<dbReference type="EMBL" id="MK518352">
    <property type="protein sequence ID" value="QDR24600.1"/>
    <property type="molecule type" value="Genomic_DNA"/>
</dbReference>
<keyword evidence="7 9" id="KW-1133">Transmembrane helix</keyword>
<dbReference type="InterPro" id="IPR003359">
    <property type="entry name" value="PSI_Ycf4_assembly"/>
</dbReference>
<evidence type="ECO:0000256" key="1">
    <source>
        <dbReference type="ARBA" id="ARBA00002862"/>
    </source>
</evidence>
<protein>
    <recommendedName>
        <fullName evidence="4 9">Photosystem I assembly protein Ycf4</fullName>
    </recommendedName>
</protein>
<dbReference type="GO" id="GO:0009522">
    <property type="term" value="C:photosystem I"/>
    <property type="evidence" value="ECO:0007669"/>
    <property type="project" value="InterPro"/>
</dbReference>
<feature type="transmembrane region" description="Helical" evidence="9">
    <location>
        <begin position="65"/>
        <end position="89"/>
    </location>
</feature>
<reference evidence="10" key="1">
    <citation type="journal article" date="2019" name="J. Phycol.">
        <title>Dictyochophyceae plastid genomes reveal unusual variability of their organization.</title>
        <authorList>
            <person name="Han K.Y."/>
            <person name="Maciszewski K."/>
            <person name="Graf L."/>
            <person name="Yang J.H."/>
            <person name="Andersen R.A."/>
            <person name="Karnkowska A."/>
            <person name="Yoon H.S."/>
        </authorList>
    </citation>
    <scope>NUCLEOTIDE SEQUENCE</scope>
</reference>
<keyword evidence="10" id="KW-0934">Plastid</keyword>
<gene>
    <name evidence="9 10" type="primary">ycf4</name>
</gene>
<dbReference type="AlphaFoldDB" id="A0A516ZA80"/>
<comment type="function">
    <text evidence="1 9">Seems to be required for the assembly of the photosystem I complex.</text>
</comment>
<accession>A0A516ZA80</accession>
<evidence type="ECO:0000256" key="4">
    <source>
        <dbReference type="ARBA" id="ARBA00015395"/>
    </source>
</evidence>
<evidence type="ECO:0000256" key="6">
    <source>
        <dbReference type="ARBA" id="ARBA00022692"/>
    </source>
</evidence>
<comment type="subcellular location">
    <subcellularLocation>
        <location evidence="2">Membrane</location>
        <topology evidence="2">Multi-pass membrane protein</topology>
    </subcellularLocation>
    <subcellularLocation>
        <location evidence="9">Plastid</location>
        <location evidence="9">Chloroplast thylakoid membrane</location>
        <topology evidence="9">Multi-pass membrane protein</topology>
    </subcellularLocation>
</comment>
<evidence type="ECO:0000256" key="5">
    <source>
        <dbReference type="ARBA" id="ARBA00022531"/>
    </source>
</evidence>
<keyword evidence="10" id="KW-0150">Chloroplast</keyword>
<organism evidence="10">
    <name type="scientific">Florenciella parvula</name>
    <dbReference type="NCBI Taxonomy" id="236787"/>
    <lineage>
        <taxon>Eukaryota</taxon>
        <taxon>Sar</taxon>
        <taxon>Stramenopiles</taxon>
        <taxon>Ochrophyta</taxon>
        <taxon>Dictyochophyceae</taxon>
        <taxon>Florenciellales</taxon>
        <taxon>Florenciella</taxon>
    </lineage>
</organism>
<keyword evidence="8 9" id="KW-0472">Membrane</keyword>
<evidence type="ECO:0000256" key="9">
    <source>
        <dbReference type="HAMAP-Rule" id="MF_00437"/>
    </source>
</evidence>
<evidence type="ECO:0000256" key="3">
    <source>
        <dbReference type="ARBA" id="ARBA00008198"/>
    </source>
</evidence>
<evidence type="ECO:0000256" key="2">
    <source>
        <dbReference type="ARBA" id="ARBA00004141"/>
    </source>
</evidence>
<geneLocation type="chloroplast" evidence="10"/>
<dbReference type="HAMAP" id="MF_00437">
    <property type="entry name" value="Ycf4"/>
    <property type="match status" value="1"/>
</dbReference>
<dbReference type="Pfam" id="PF02392">
    <property type="entry name" value="Ycf4"/>
    <property type="match status" value="1"/>
</dbReference>
<evidence type="ECO:0000313" key="10">
    <source>
        <dbReference type="EMBL" id="QDR24600.1"/>
    </source>
</evidence>
<name>A0A516ZA80_9STRA</name>
<sequence length="185" mass="21251">MNNEETFAINKDFIKGSRRISNYFWIVLLYTGGLGFFLAGLSSYFKKNLIPFTDVSDLIFIPQGILLLFYGTLAILVSTFILLTVIWDVGGGYNEYNKRDQLVRIVRKGFPGKNREIFLVYPFEDIKTIELEVTEGLNPKRIVYLCTKDERRIPLTPVQEPLELSLVEKQATNLAKFLDVNLSLK</sequence>